<name>A0A0M3J3N1_ANISI</name>
<dbReference type="EMBL" id="UYRR01002480">
    <property type="protein sequence ID" value="VDK19543.1"/>
    <property type="molecule type" value="Genomic_DNA"/>
</dbReference>
<keyword evidence="3" id="KW-1185">Reference proteome</keyword>
<protein>
    <submittedName>
        <fullName evidence="4">Translation initiation factor IF-2-like</fullName>
    </submittedName>
</protein>
<proteinExistence type="predicted"/>
<sequence>MGWPHRAAVATPWRTWKRKEFVPRGMRAAQGELFSLEGCGHEAQPPPGFTTTQGRTGRPLPNGGMADSASPRDGFTGLRPDTGKDNAQRQGDEPPASRTARFRATCGSKPGRSPTRPSIAVGRVRNVVGAVRRRTYGLRGFPAHKVTCAPPLRRPPEGGEGAFWLWAWKPGAATAAPGFLTIGTRAERPGADADGTAKRPGRNRGARWW</sequence>
<feature type="compositionally biased region" description="Basic and acidic residues" evidence="1">
    <location>
        <begin position="81"/>
        <end position="92"/>
    </location>
</feature>
<evidence type="ECO:0000313" key="3">
    <source>
        <dbReference type="Proteomes" id="UP000267096"/>
    </source>
</evidence>
<feature type="region of interest" description="Disordered" evidence="1">
    <location>
        <begin position="185"/>
        <end position="209"/>
    </location>
</feature>
<reference evidence="2 3" key="2">
    <citation type="submission" date="2018-11" db="EMBL/GenBank/DDBJ databases">
        <authorList>
            <consortium name="Pathogen Informatics"/>
        </authorList>
    </citation>
    <scope>NUCLEOTIDE SEQUENCE [LARGE SCALE GENOMIC DNA]</scope>
</reference>
<organism evidence="4">
    <name type="scientific">Anisakis simplex</name>
    <name type="common">Herring worm</name>
    <dbReference type="NCBI Taxonomy" id="6269"/>
    <lineage>
        <taxon>Eukaryota</taxon>
        <taxon>Metazoa</taxon>
        <taxon>Ecdysozoa</taxon>
        <taxon>Nematoda</taxon>
        <taxon>Chromadorea</taxon>
        <taxon>Rhabditida</taxon>
        <taxon>Spirurina</taxon>
        <taxon>Ascaridomorpha</taxon>
        <taxon>Ascaridoidea</taxon>
        <taxon>Anisakidae</taxon>
        <taxon>Anisakis</taxon>
        <taxon>Anisakis simplex complex</taxon>
    </lineage>
</organism>
<feature type="compositionally biased region" description="Basic residues" evidence="1">
    <location>
        <begin position="199"/>
        <end position="209"/>
    </location>
</feature>
<evidence type="ECO:0000313" key="2">
    <source>
        <dbReference type="EMBL" id="VDK19543.1"/>
    </source>
</evidence>
<gene>
    <name evidence="2" type="ORF">ASIM_LOCUS2014</name>
</gene>
<evidence type="ECO:0000256" key="1">
    <source>
        <dbReference type="SAM" id="MobiDB-lite"/>
    </source>
</evidence>
<dbReference type="Proteomes" id="UP000267096">
    <property type="component" value="Unassembled WGS sequence"/>
</dbReference>
<reference evidence="4" key="1">
    <citation type="submission" date="2017-02" db="UniProtKB">
        <authorList>
            <consortium name="WormBaseParasite"/>
        </authorList>
    </citation>
    <scope>IDENTIFICATION</scope>
</reference>
<accession>A0A0M3J3N1</accession>
<feature type="compositionally biased region" description="Basic and acidic residues" evidence="1">
    <location>
        <begin position="185"/>
        <end position="197"/>
    </location>
</feature>
<evidence type="ECO:0000313" key="4">
    <source>
        <dbReference type="WBParaSite" id="ASIM_0000214401-mRNA-1"/>
    </source>
</evidence>
<feature type="region of interest" description="Disordered" evidence="1">
    <location>
        <begin position="38"/>
        <end position="118"/>
    </location>
</feature>
<dbReference type="WBParaSite" id="ASIM_0000214401-mRNA-1">
    <property type="protein sequence ID" value="ASIM_0000214401-mRNA-1"/>
    <property type="gene ID" value="ASIM_0000214401"/>
</dbReference>
<dbReference type="AlphaFoldDB" id="A0A0M3J3N1"/>